<dbReference type="InterPro" id="IPR001509">
    <property type="entry name" value="Epimerase_deHydtase"/>
</dbReference>
<dbReference type="OrthoDB" id="1490291at2"/>
<dbReference type="Pfam" id="PF01370">
    <property type="entry name" value="Epimerase"/>
    <property type="match status" value="1"/>
</dbReference>
<sequence>MNVLVTGANGLLGSHVVRKLAEQKFAVRAMVREGSNRKALEGVTCVLFEGRITDKEEVERAVSGCDYVIHVAAKTSQAPSNVEAFYKTNIESTRYLIDACLRCKVKRFVFVSSANCFGNGTKSAPGNEQKPFMPWLKKSGYAYSKLLAQQMVLQEIKQQLNAVVVNPTFMIGDNDTKPSSGRIFFHVLKKPVIFYPPGGKNFVDVETAAQGVVNAMLNGKRGECYLLAGENLSYLEFFKMITGVVGQKSVFIQIPSWVLKTAGFVGDMLEKIFHIPIQLTAVNAKMLCENNFYTAQKAMNEIDFEMTPIYQSIEKTILWFRKNNYIK</sequence>
<dbReference type="GO" id="GO:0004029">
    <property type="term" value="F:aldehyde dehydrogenase (NAD+) activity"/>
    <property type="evidence" value="ECO:0007669"/>
    <property type="project" value="TreeGrafter"/>
</dbReference>
<organism evidence="2 3">
    <name type="scientific">Prolixibacter bellariivorans</name>
    <dbReference type="NCBI Taxonomy" id="314319"/>
    <lineage>
        <taxon>Bacteria</taxon>
        <taxon>Pseudomonadati</taxon>
        <taxon>Bacteroidota</taxon>
        <taxon>Bacteroidia</taxon>
        <taxon>Marinilabiliales</taxon>
        <taxon>Prolixibacteraceae</taxon>
        <taxon>Prolixibacter</taxon>
    </lineage>
</organism>
<dbReference type="EMBL" id="BLAX01000001">
    <property type="protein sequence ID" value="GET31147.1"/>
    <property type="molecule type" value="Genomic_DNA"/>
</dbReference>
<dbReference type="Proteomes" id="UP000391834">
    <property type="component" value="Unassembled WGS sequence"/>
</dbReference>
<protein>
    <submittedName>
        <fullName evidence="2">HpnA protein</fullName>
    </submittedName>
</protein>
<dbReference type="Gene3D" id="3.40.50.720">
    <property type="entry name" value="NAD(P)-binding Rossmann-like Domain"/>
    <property type="match status" value="1"/>
</dbReference>
<feature type="domain" description="NAD-dependent epimerase/dehydratase" evidence="1">
    <location>
        <begin position="3"/>
        <end position="223"/>
    </location>
</feature>
<dbReference type="GO" id="GO:0005737">
    <property type="term" value="C:cytoplasm"/>
    <property type="evidence" value="ECO:0007669"/>
    <property type="project" value="TreeGrafter"/>
</dbReference>
<dbReference type="SUPFAM" id="SSF51735">
    <property type="entry name" value="NAD(P)-binding Rossmann-fold domains"/>
    <property type="match status" value="1"/>
</dbReference>
<proteinExistence type="predicted"/>
<reference evidence="2 3" key="1">
    <citation type="submission" date="2019-10" db="EMBL/GenBank/DDBJ databases">
        <title>Prolixibacter strains distinguished by the presence of nitrate reductase genes were adept at nitrate-dependent anaerobic corrosion of metallic iron and carbon steel.</title>
        <authorList>
            <person name="Iino T."/>
            <person name="Shono N."/>
            <person name="Ito K."/>
            <person name="Nakamura R."/>
            <person name="Sueoka K."/>
            <person name="Harayama S."/>
            <person name="Ohkuma M."/>
        </authorList>
    </citation>
    <scope>NUCLEOTIDE SEQUENCE [LARGE SCALE GENOMIC DNA]</scope>
    <source>
        <strain evidence="2 3">JCM 13498</strain>
    </source>
</reference>
<dbReference type="PANTHER" id="PTHR48079:SF6">
    <property type="entry name" value="NAD(P)-BINDING DOMAIN-CONTAINING PROTEIN-RELATED"/>
    <property type="match status" value="1"/>
</dbReference>
<dbReference type="PANTHER" id="PTHR48079">
    <property type="entry name" value="PROTEIN YEEZ"/>
    <property type="match status" value="1"/>
</dbReference>
<name>A0A5M4AUP6_9BACT</name>
<evidence type="ECO:0000313" key="3">
    <source>
        <dbReference type="Proteomes" id="UP000391834"/>
    </source>
</evidence>
<dbReference type="InterPro" id="IPR051783">
    <property type="entry name" value="NAD(P)-dependent_oxidoreduct"/>
</dbReference>
<dbReference type="InterPro" id="IPR036291">
    <property type="entry name" value="NAD(P)-bd_dom_sf"/>
</dbReference>
<accession>A0A5M4AUP6</accession>
<evidence type="ECO:0000313" key="2">
    <source>
        <dbReference type="EMBL" id="GET31147.1"/>
    </source>
</evidence>
<gene>
    <name evidence="2" type="primary">hpnA</name>
    <name evidence="2" type="ORF">PbJCM13498_00100</name>
</gene>
<dbReference type="AlphaFoldDB" id="A0A5M4AUP6"/>
<comment type="caution">
    <text evidence="2">The sequence shown here is derived from an EMBL/GenBank/DDBJ whole genome shotgun (WGS) entry which is preliminary data.</text>
</comment>
<keyword evidence="3" id="KW-1185">Reference proteome</keyword>
<dbReference type="RefSeq" id="WP_027586099.1">
    <property type="nucleotide sequence ID" value="NZ_BLAX01000001.1"/>
</dbReference>
<evidence type="ECO:0000259" key="1">
    <source>
        <dbReference type="Pfam" id="PF01370"/>
    </source>
</evidence>